<accession>A0A0F9GHX2</accession>
<evidence type="ECO:0000313" key="1">
    <source>
        <dbReference type="EMBL" id="KKL69030.1"/>
    </source>
</evidence>
<name>A0A0F9GHX2_9ZZZZ</name>
<proteinExistence type="predicted"/>
<comment type="caution">
    <text evidence="1">The sequence shown here is derived from an EMBL/GenBank/DDBJ whole genome shotgun (WGS) entry which is preliminary data.</text>
</comment>
<reference evidence="1" key="1">
    <citation type="journal article" date="2015" name="Nature">
        <title>Complex archaea that bridge the gap between prokaryotes and eukaryotes.</title>
        <authorList>
            <person name="Spang A."/>
            <person name="Saw J.H."/>
            <person name="Jorgensen S.L."/>
            <person name="Zaremba-Niedzwiedzka K."/>
            <person name="Martijn J."/>
            <person name="Lind A.E."/>
            <person name="van Eijk R."/>
            <person name="Schleper C."/>
            <person name="Guy L."/>
            <person name="Ettema T.J."/>
        </authorList>
    </citation>
    <scope>NUCLEOTIDE SEQUENCE</scope>
</reference>
<dbReference type="EMBL" id="LAZR01026347">
    <property type="protein sequence ID" value="KKL69030.1"/>
    <property type="molecule type" value="Genomic_DNA"/>
</dbReference>
<dbReference type="AlphaFoldDB" id="A0A0F9GHX2"/>
<organism evidence="1">
    <name type="scientific">marine sediment metagenome</name>
    <dbReference type="NCBI Taxonomy" id="412755"/>
    <lineage>
        <taxon>unclassified sequences</taxon>
        <taxon>metagenomes</taxon>
        <taxon>ecological metagenomes</taxon>
    </lineage>
</organism>
<gene>
    <name evidence="1" type="ORF">LCGC14_2119040</name>
</gene>
<protein>
    <submittedName>
        <fullName evidence="1">Uncharacterized protein</fullName>
    </submittedName>
</protein>
<sequence>MAVSPWSSGPGEILQHGLSLLRVDSDANRRLAMLSIDNAVELMIKTYLGLPKRVTGLNISRSKYAEFSESFPKLLDAIEEYSSDKLDGIDLGEIEWYHRLRNQLYHQGNGLTVELEKAQVYAALAKLLFENLFDNELDIEEENVSESRLGAFLAAWVTLEQTVQAIWSRLLLGESGHRHLMMRPTELVKRNVIKQELAMGIDRLRRLRNGVVHGEASATNDLSDRDIEDVKEVTAQLQEVLDGLPDETGEE</sequence>